<organism evidence="2 3">
    <name type="scientific">Burkholderia anthina</name>
    <dbReference type="NCBI Taxonomy" id="179879"/>
    <lineage>
        <taxon>Bacteria</taxon>
        <taxon>Pseudomonadati</taxon>
        <taxon>Pseudomonadota</taxon>
        <taxon>Betaproteobacteria</taxon>
        <taxon>Burkholderiales</taxon>
        <taxon>Burkholderiaceae</taxon>
        <taxon>Burkholderia</taxon>
        <taxon>Burkholderia cepacia complex</taxon>
    </lineage>
</organism>
<comment type="caution">
    <text evidence="2">The sequence shown here is derived from an EMBL/GenBank/DDBJ whole genome shotgun (WGS) entry which is preliminary data.</text>
</comment>
<reference evidence="2 3" key="1">
    <citation type="submission" date="2015-11" db="EMBL/GenBank/DDBJ databases">
        <authorList>
            <person name="Sahl J."/>
            <person name="Wagner D."/>
            <person name="Keim P."/>
        </authorList>
    </citation>
    <scope>NUCLEOTIDE SEQUENCE [LARGE SCALE GENOMIC DNA]</scope>
    <source>
        <strain evidence="2 3">AZ-4-2-10-S1-D7</strain>
    </source>
</reference>
<gene>
    <name evidence="2" type="ORF">WS64_24270</name>
</gene>
<dbReference type="AlphaFoldDB" id="A0AAW3PS28"/>
<dbReference type="EMBL" id="LNJP01000003">
    <property type="protein sequence ID" value="KWZ31408.1"/>
    <property type="molecule type" value="Genomic_DNA"/>
</dbReference>
<dbReference type="RefSeq" id="WP_060967948.1">
    <property type="nucleotide sequence ID" value="NZ_LNJP01000003.1"/>
</dbReference>
<feature type="transmembrane region" description="Helical" evidence="1">
    <location>
        <begin position="142"/>
        <end position="163"/>
    </location>
</feature>
<protein>
    <recommendedName>
        <fullName evidence="4">MotA/TolQ/ExbB proton channel domain-containing protein</fullName>
    </recommendedName>
</protein>
<evidence type="ECO:0000256" key="1">
    <source>
        <dbReference type="SAM" id="Phobius"/>
    </source>
</evidence>
<feature type="transmembrane region" description="Helical" evidence="1">
    <location>
        <begin position="183"/>
        <end position="203"/>
    </location>
</feature>
<keyword evidence="1" id="KW-1133">Transmembrane helix</keyword>
<evidence type="ECO:0000313" key="2">
    <source>
        <dbReference type="EMBL" id="KWZ31408.1"/>
    </source>
</evidence>
<feature type="transmembrane region" description="Helical" evidence="1">
    <location>
        <begin position="62"/>
        <end position="82"/>
    </location>
</feature>
<name>A0AAW3PS28_9BURK</name>
<dbReference type="Proteomes" id="UP000070434">
    <property type="component" value="Unassembled WGS sequence"/>
</dbReference>
<sequence length="237" mass="26168">MSKITELLKTLDTCEPYRPIKTLSMERARKASTLLLGSGGFCFLLLLLLAGWHKLAAAEWQVIPAVTLYTSTVVLSLLSLVVEPIVGVVKMCHWKQEALDTLIREIETDEKNARLLNSYADDTLKCAQHCLQIKVKRLDSRVASFFGSGAAAYALLAITFTNIKDAGGLPWLGNTLASGFVSGNFINTAILWGIALVFGLSVGSMMMRRVQSRFAYQLEVIELTLLHRALETMEKNT</sequence>
<keyword evidence="1" id="KW-0472">Membrane</keyword>
<keyword evidence="1" id="KW-0812">Transmembrane</keyword>
<evidence type="ECO:0008006" key="4">
    <source>
        <dbReference type="Google" id="ProtNLM"/>
    </source>
</evidence>
<proteinExistence type="predicted"/>
<feature type="transmembrane region" description="Helical" evidence="1">
    <location>
        <begin position="31"/>
        <end position="50"/>
    </location>
</feature>
<accession>A0AAW3PS28</accession>
<evidence type="ECO:0000313" key="3">
    <source>
        <dbReference type="Proteomes" id="UP000070434"/>
    </source>
</evidence>